<dbReference type="Proteomes" id="UP000789570">
    <property type="component" value="Unassembled WGS sequence"/>
</dbReference>
<evidence type="ECO:0000313" key="1">
    <source>
        <dbReference type="EMBL" id="CAG8616427.1"/>
    </source>
</evidence>
<accession>A0A9N9CWD9</accession>
<dbReference type="OrthoDB" id="1262810at2759"/>
<keyword evidence="2" id="KW-1185">Reference proteome</keyword>
<gene>
    <name evidence="1" type="ORF">FCALED_LOCUS9330</name>
</gene>
<name>A0A9N9CWD9_9GLOM</name>
<dbReference type="EMBL" id="CAJVPQ010003047">
    <property type="protein sequence ID" value="CAG8616427.1"/>
    <property type="molecule type" value="Genomic_DNA"/>
</dbReference>
<protein>
    <submittedName>
        <fullName evidence="1">13689_t:CDS:1</fullName>
    </submittedName>
</protein>
<sequence length="297" mass="34978">MLLKQLRLDIYCQLPFAGIKQEFQQFIFDVEFLRKSNNSYVRFLNSVLNYYDVIQGLKDKCCFSNSNTRILKKITDLFDPNNLVLLGGNRNTDVFLNSSILEHAESLSSIFGRILRQTLLSHSQHSRVFGCLNEVILSKYRDVAWSKMYLIAEDIILPSQILQKLLSFEKPNVSNIVKNLRFLYNDLHNDDELRNSWADRFKHDIFEIYKWLDDETSHEDIDLSKSNPFNRDNWITAKYLILNREPGEDQYVNPMLARYSNMLKGADVREIKPLIIKYGLSNMINQVLTEKEHLNFY</sequence>
<dbReference type="AlphaFoldDB" id="A0A9N9CWD9"/>
<proteinExistence type="predicted"/>
<reference evidence="1" key="1">
    <citation type="submission" date="2021-06" db="EMBL/GenBank/DDBJ databases">
        <authorList>
            <person name="Kallberg Y."/>
            <person name="Tangrot J."/>
            <person name="Rosling A."/>
        </authorList>
    </citation>
    <scope>NUCLEOTIDE SEQUENCE</scope>
    <source>
        <strain evidence="1">UK204</strain>
    </source>
</reference>
<organism evidence="1 2">
    <name type="scientific">Funneliformis caledonium</name>
    <dbReference type="NCBI Taxonomy" id="1117310"/>
    <lineage>
        <taxon>Eukaryota</taxon>
        <taxon>Fungi</taxon>
        <taxon>Fungi incertae sedis</taxon>
        <taxon>Mucoromycota</taxon>
        <taxon>Glomeromycotina</taxon>
        <taxon>Glomeromycetes</taxon>
        <taxon>Glomerales</taxon>
        <taxon>Glomeraceae</taxon>
        <taxon>Funneliformis</taxon>
    </lineage>
</organism>
<evidence type="ECO:0000313" key="2">
    <source>
        <dbReference type="Proteomes" id="UP000789570"/>
    </source>
</evidence>
<comment type="caution">
    <text evidence="1">The sequence shown here is derived from an EMBL/GenBank/DDBJ whole genome shotgun (WGS) entry which is preliminary data.</text>
</comment>